<evidence type="ECO:0000256" key="4">
    <source>
        <dbReference type="ARBA" id="ARBA00023163"/>
    </source>
</evidence>
<keyword evidence="7" id="KW-1185">Reference proteome</keyword>
<evidence type="ECO:0000313" key="7">
    <source>
        <dbReference type="Proteomes" id="UP000323824"/>
    </source>
</evidence>
<dbReference type="GO" id="GO:0000976">
    <property type="term" value="F:transcription cis-regulatory region binding"/>
    <property type="evidence" value="ECO:0007669"/>
    <property type="project" value="TreeGrafter"/>
</dbReference>
<evidence type="ECO:0000313" key="6">
    <source>
        <dbReference type="EMBL" id="QEN04390.1"/>
    </source>
</evidence>
<dbReference type="InterPro" id="IPR000524">
    <property type="entry name" value="Tscrpt_reg_HTH_GntR"/>
</dbReference>
<reference evidence="6 7" key="1">
    <citation type="submission" date="2019-02" db="EMBL/GenBank/DDBJ databases">
        <authorList>
            <person name="Fomenkov A."/>
            <person name="Dubinina G."/>
            <person name="Grabovich M."/>
            <person name="Vincze T."/>
            <person name="Roberts R.J."/>
        </authorList>
    </citation>
    <scope>NUCLEOTIDE SEQUENCE [LARGE SCALE GENOMIC DNA]</scope>
    <source>
        <strain evidence="6 7">P</strain>
    </source>
</reference>
<dbReference type="PANTHER" id="PTHR30146">
    <property type="entry name" value="LACI-RELATED TRANSCRIPTIONAL REPRESSOR"/>
    <property type="match status" value="1"/>
</dbReference>
<evidence type="ECO:0000256" key="3">
    <source>
        <dbReference type="ARBA" id="ARBA00023125"/>
    </source>
</evidence>
<dbReference type="InterPro" id="IPR036390">
    <property type="entry name" value="WH_DNA-bd_sf"/>
</dbReference>
<evidence type="ECO:0000259" key="5">
    <source>
        <dbReference type="PROSITE" id="PS50949"/>
    </source>
</evidence>
<evidence type="ECO:0000256" key="1">
    <source>
        <dbReference type="ARBA" id="ARBA00022491"/>
    </source>
</evidence>
<dbReference type="InterPro" id="IPR028082">
    <property type="entry name" value="Peripla_BP_I"/>
</dbReference>
<evidence type="ECO:0000256" key="2">
    <source>
        <dbReference type="ARBA" id="ARBA00023015"/>
    </source>
</evidence>
<name>A0A5C1QBF7_9SPIO</name>
<reference evidence="6 7" key="2">
    <citation type="submission" date="2019-09" db="EMBL/GenBank/DDBJ databases">
        <title>Complete Genome Sequence and Methylome Analysis of free living Spirochaetas.</title>
        <authorList>
            <person name="Leshcheva N."/>
            <person name="Mikheeva N."/>
        </authorList>
    </citation>
    <scope>NUCLEOTIDE SEQUENCE [LARGE SCALE GENOMIC DNA]</scope>
    <source>
        <strain evidence="6 7">P</strain>
    </source>
</reference>
<dbReference type="CDD" id="cd07377">
    <property type="entry name" value="WHTH_GntR"/>
    <property type="match status" value="1"/>
</dbReference>
<keyword evidence="3" id="KW-0238">DNA-binding</keyword>
<dbReference type="RefSeq" id="WP_149567637.1">
    <property type="nucleotide sequence ID" value="NZ_CP035807.1"/>
</dbReference>
<protein>
    <submittedName>
        <fullName evidence="6">GntR family transcriptional regulator</fullName>
    </submittedName>
</protein>
<dbReference type="PANTHER" id="PTHR30146:SF148">
    <property type="entry name" value="HTH-TYPE TRANSCRIPTIONAL REPRESSOR PURR-RELATED"/>
    <property type="match status" value="1"/>
</dbReference>
<dbReference type="GO" id="GO:0003700">
    <property type="term" value="F:DNA-binding transcription factor activity"/>
    <property type="evidence" value="ECO:0007669"/>
    <property type="project" value="InterPro"/>
</dbReference>
<proteinExistence type="predicted"/>
<dbReference type="AlphaFoldDB" id="A0A5C1QBF7"/>
<dbReference type="Pfam" id="PF00392">
    <property type="entry name" value="GntR"/>
    <property type="match status" value="1"/>
</dbReference>
<dbReference type="InterPro" id="IPR046335">
    <property type="entry name" value="LacI/GalR-like_sensor"/>
</dbReference>
<dbReference type="SUPFAM" id="SSF46785">
    <property type="entry name" value="Winged helix' DNA-binding domain"/>
    <property type="match status" value="1"/>
</dbReference>
<keyword evidence="4" id="KW-0804">Transcription</keyword>
<dbReference type="Proteomes" id="UP000323824">
    <property type="component" value="Chromosome"/>
</dbReference>
<dbReference type="OrthoDB" id="9815017at2"/>
<dbReference type="EMBL" id="CP035807">
    <property type="protein sequence ID" value="QEN04390.1"/>
    <property type="molecule type" value="Genomic_DNA"/>
</dbReference>
<organism evidence="6 7">
    <name type="scientific">Thiospirochaeta perfilievii</name>
    <dbReference type="NCBI Taxonomy" id="252967"/>
    <lineage>
        <taxon>Bacteria</taxon>
        <taxon>Pseudomonadati</taxon>
        <taxon>Spirochaetota</taxon>
        <taxon>Spirochaetia</taxon>
        <taxon>Spirochaetales</taxon>
        <taxon>Spirochaetaceae</taxon>
        <taxon>Thiospirochaeta</taxon>
    </lineage>
</organism>
<feature type="domain" description="HTH gntR-type" evidence="5">
    <location>
        <begin position="2"/>
        <end position="70"/>
    </location>
</feature>
<dbReference type="Gene3D" id="3.40.50.2300">
    <property type="match status" value="2"/>
</dbReference>
<accession>A0A5C1QBF7</accession>
<dbReference type="SUPFAM" id="SSF53822">
    <property type="entry name" value="Periplasmic binding protein-like I"/>
    <property type="match status" value="1"/>
</dbReference>
<dbReference type="Pfam" id="PF13377">
    <property type="entry name" value="Peripla_BP_3"/>
    <property type="match status" value="1"/>
</dbReference>
<dbReference type="PRINTS" id="PR00035">
    <property type="entry name" value="HTHGNTR"/>
</dbReference>
<dbReference type="KEGG" id="sper:EW093_06655"/>
<dbReference type="PROSITE" id="PS50949">
    <property type="entry name" value="HTH_GNTR"/>
    <property type="match status" value="1"/>
</dbReference>
<dbReference type="Gene3D" id="1.10.10.10">
    <property type="entry name" value="Winged helix-like DNA-binding domain superfamily/Winged helix DNA-binding domain"/>
    <property type="match status" value="1"/>
</dbReference>
<dbReference type="SMART" id="SM00345">
    <property type="entry name" value="HTH_GNTR"/>
    <property type="match status" value="1"/>
</dbReference>
<keyword evidence="2" id="KW-0805">Transcription regulation</keyword>
<dbReference type="CDD" id="cd01541">
    <property type="entry name" value="PBP1_AraR"/>
    <property type="match status" value="1"/>
</dbReference>
<sequence>MDLKYKQVIDYLLRYFSVERYKEGDKLPTESSLMKELCVGRNTIRKAITEMEVDGIVIRKQGSGTFYIGHKEEGVSKGGLVGLANFSGLGYIYPQIIRGIEDALYEEGFSLVVATNNMDSLRNISSLKMVLDQGVKGLIMDLSRNIDGEIETPAMELVRSVGIPVTTTHWSGYSENFSTVALDDEHGGYKAVKFLIDNGHRNIGIIYKSGVQAGILRYEGYVRALKEAGIPLNEEFISTFNEDIDGLDIEEYGVFCTNELLERTGNKLTAIFYFNDLIAIEGYKAINQYGLNIPDDISVIGFDNYITGASISPPLTTLDHPKEDLGYWAAKFLVNEIRGQNSTHPKKLIFEPSLIIRESVKKI</sequence>
<gene>
    <name evidence="6" type="ORF">EW093_06655</name>
</gene>
<keyword evidence="1" id="KW-0678">Repressor</keyword>
<dbReference type="InterPro" id="IPR036388">
    <property type="entry name" value="WH-like_DNA-bd_sf"/>
</dbReference>
<dbReference type="InterPro" id="IPR033532">
    <property type="entry name" value="AraR_ligand_bind_dom"/>
</dbReference>